<evidence type="ECO:0000256" key="4">
    <source>
        <dbReference type="PROSITE-ProRule" id="PRU00335"/>
    </source>
</evidence>
<evidence type="ECO:0000313" key="6">
    <source>
        <dbReference type="EMBL" id="MBM9478098.1"/>
    </source>
</evidence>
<dbReference type="InterPro" id="IPR009057">
    <property type="entry name" value="Homeodomain-like_sf"/>
</dbReference>
<comment type="caution">
    <text evidence="6">The sequence shown here is derived from an EMBL/GenBank/DDBJ whole genome shotgun (WGS) entry which is preliminary data.</text>
</comment>
<evidence type="ECO:0000256" key="1">
    <source>
        <dbReference type="ARBA" id="ARBA00023015"/>
    </source>
</evidence>
<evidence type="ECO:0000256" key="3">
    <source>
        <dbReference type="ARBA" id="ARBA00023163"/>
    </source>
</evidence>
<dbReference type="AlphaFoldDB" id="A0A938YNQ5"/>
<proteinExistence type="predicted"/>
<sequence length="196" mass="20818">MPPVTVARAPSARDRLLAAADELFYAEGVNSVGIDRIIEHAGVAKASLYSTFGSKDELVRAYLQGRHQARVDRITRELADITDPRERVLAVFDGQARAFAAGTFRGCAFLNAAAEARSGTAVQAVAEEYRRWLRDLFRDLLTEVGVADPAGLAGQLVLLYDGAGVGAKMDRGIGSTATARTVAAILLDTAPLTNAS</sequence>
<keyword evidence="2 4" id="KW-0238">DNA-binding</keyword>
<dbReference type="SUPFAM" id="SSF46689">
    <property type="entry name" value="Homeodomain-like"/>
    <property type="match status" value="1"/>
</dbReference>
<feature type="DNA-binding region" description="H-T-H motif" evidence="4">
    <location>
        <begin position="33"/>
        <end position="52"/>
    </location>
</feature>
<keyword evidence="3" id="KW-0804">Transcription</keyword>
<feature type="domain" description="HTH tetR-type" evidence="5">
    <location>
        <begin position="10"/>
        <end position="70"/>
    </location>
</feature>
<name>A0A938YNQ5_9ACTN</name>
<dbReference type="InterPro" id="IPR036271">
    <property type="entry name" value="Tet_transcr_reg_TetR-rel_C_sf"/>
</dbReference>
<evidence type="ECO:0000256" key="2">
    <source>
        <dbReference type="ARBA" id="ARBA00023125"/>
    </source>
</evidence>
<dbReference type="EMBL" id="JAERWL010000015">
    <property type="protein sequence ID" value="MBM9478098.1"/>
    <property type="molecule type" value="Genomic_DNA"/>
</dbReference>
<dbReference type="InterPro" id="IPR001647">
    <property type="entry name" value="HTH_TetR"/>
</dbReference>
<organism evidence="6 7">
    <name type="scientific">Nakamurella flavida</name>
    <dbReference type="NCBI Taxonomy" id="363630"/>
    <lineage>
        <taxon>Bacteria</taxon>
        <taxon>Bacillati</taxon>
        <taxon>Actinomycetota</taxon>
        <taxon>Actinomycetes</taxon>
        <taxon>Nakamurellales</taxon>
        <taxon>Nakamurellaceae</taxon>
        <taxon>Nakamurella</taxon>
    </lineage>
</organism>
<keyword evidence="1" id="KW-0805">Transcription regulation</keyword>
<dbReference type="Gene3D" id="1.10.357.10">
    <property type="entry name" value="Tetracycline Repressor, domain 2"/>
    <property type="match status" value="1"/>
</dbReference>
<evidence type="ECO:0000313" key="7">
    <source>
        <dbReference type="Proteomes" id="UP000663801"/>
    </source>
</evidence>
<dbReference type="PANTHER" id="PTHR47506">
    <property type="entry name" value="TRANSCRIPTIONAL REGULATORY PROTEIN"/>
    <property type="match status" value="1"/>
</dbReference>
<dbReference type="PROSITE" id="PS50977">
    <property type="entry name" value="HTH_TETR_2"/>
    <property type="match status" value="1"/>
</dbReference>
<dbReference type="PRINTS" id="PR00455">
    <property type="entry name" value="HTHTETR"/>
</dbReference>
<dbReference type="Pfam" id="PF00440">
    <property type="entry name" value="TetR_N"/>
    <property type="match status" value="1"/>
</dbReference>
<protein>
    <submittedName>
        <fullName evidence="6">TetR/AcrR family transcriptional regulator</fullName>
    </submittedName>
</protein>
<dbReference type="PANTHER" id="PTHR47506:SF1">
    <property type="entry name" value="HTH-TYPE TRANSCRIPTIONAL REGULATOR YJDC"/>
    <property type="match status" value="1"/>
</dbReference>
<dbReference type="SUPFAM" id="SSF48498">
    <property type="entry name" value="Tetracyclin repressor-like, C-terminal domain"/>
    <property type="match status" value="1"/>
</dbReference>
<dbReference type="RefSeq" id="WP_205258220.1">
    <property type="nucleotide sequence ID" value="NZ_BAAAPV010000002.1"/>
</dbReference>
<reference evidence="6" key="1">
    <citation type="submission" date="2021-01" db="EMBL/GenBank/DDBJ databases">
        <title>KCTC 19127 draft genome.</title>
        <authorList>
            <person name="An D."/>
        </authorList>
    </citation>
    <scope>NUCLEOTIDE SEQUENCE</scope>
    <source>
        <strain evidence="6">KCTC 19127</strain>
    </source>
</reference>
<keyword evidence="7" id="KW-1185">Reference proteome</keyword>
<gene>
    <name evidence="6" type="ORF">JL107_16740</name>
</gene>
<dbReference type="GO" id="GO:0003677">
    <property type="term" value="F:DNA binding"/>
    <property type="evidence" value="ECO:0007669"/>
    <property type="project" value="UniProtKB-UniRule"/>
</dbReference>
<evidence type="ECO:0000259" key="5">
    <source>
        <dbReference type="PROSITE" id="PS50977"/>
    </source>
</evidence>
<accession>A0A938YNQ5</accession>
<dbReference type="Proteomes" id="UP000663801">
    <property type="component" value="Unassembled WGS sequence"/>
</dbReference>